<organism evidence="1 2">
    <name type="scientific">Vibrio xiamenensis</name>
    <dbReference type="NCBI Taxonomy" id="861298"/>
    <lineage>
        <taxon>Bacteria</taxon>
        <taxon>Pseudomonadati</taxon>
        <taxon>Pseudomonadota</taxon>
        <taxon>Gammaproteobacteria</taxon>
        <taxon>Vibrionales</taxon>
        <taxon>Vibrionaceae</taxon>
        <taxon>Vibrio</taxon>
    </lineage>
</organism>
<accession>A0A1G7YT93</accession>
<dbReference type="InterPro" id="IPR018772">
    <property type="entry name" value="Transcription_activator_HlyU"/>
</dbReference>
<keyword evidence="2" id="KW-1185">Reference proteome</keyword>
<proteinExistence type="predicted"/>
<reference evidence="2" key="1">
    <citation type="submission" date="2016-10" db="EMBL/GenBank/DDBJ databases">
        <authorList>
            <person name="Varghese N."/>
            <person name="Submissions S."/>
        </authorList>
    </citation>
    <scope>NUCLEOTIDE SEQUENCE [LARGE SCALE GENOMIC DNA]</scope>
    <source>
        <strain evidence="2">CGMCC 1.10228</strain>
    </source>
</reference>
<gene>
    <name evidence="1" type="ORF">SAMN04488136_10638</name>
</gene>
<dbReference type="Proteomes" id="UP000198854">
    <property type="component" value="Unassembled WGS sequence"/>
</dbReference>
<dbReference type="AlphaFoldDB" id="A0A1G7YT93"/>
<evidence type="ECO:0008006" key="3">
    <source>
        <dbReference type="Google" id="ProtNLM"/>
    </source>
</evidence>
<evidence type="ECO:0000313" key="2">
    <source>
        <dbReference type="Proteomes" id="UP000198854"/>
    </source>
</evidence>
<dbReference type="EMBL" id="FNDD01000006">
    <property type="protein sequence ID" value="SDG99691.1"/>
    <property type="molecule type" value="Genomic_DNA"/>
</dbReference>
<evidence type="ECO:0000313" key="1">
    <source>
        <dbReference type="EMBL" id="SDG99691.1"/>
    </source>
</evidence>
<dbReference type="Pfam" id="PF10115">
    <property type="entry name" value="HlyU"/>
    <property type="match status" value="1"/>
</dbReference>
<protein>
    <recommendedName>
        <fullName evidence="3">Transcriptional activator HlyU</fullName>
    </recommendedName>
</protein>
<sequence>MVRTTSDSIEKIKGVEVGLFSRLFGSKQEQKVEEPEQYKGFNIYPAAIADGGQYRIAGKITKEVDGELKTHDFIRSDVLPSKGDANELMLKKAQMFIDQMGEKIF</sequence>
<name>A0A1G7YT93_9VIBR</name>
<dbReference type="STRING" id="861298.SAMN04488136_10638"/>